<dbReference type="KEGG" id="saqt:GJV85_06420"/>
<dbReference type="CDD" id="cd02570">
    <property type="entry name" value="PseudoU_synth_EcTruA"/>
    <property type="match status" value="1"/>
</dbReference>
<keyword evidence="2 4" id="KW-0819">tRNA processing</keyword>
<evidence type="ECO:0000313" key="9">
    <source>
        <dbReference type="EMBL" id="QSZ41757.1"/>
    </source>
</evidence>
<dbReference type="Gene3D" id="3.30.70.580">
    <property type="entry name" value="Pseudouridine synthase I, catalytic domain, N-terminal subdomain"/>
    <property type="match status" value="1"/>
</dbReference>
<evidence type="ECO:0000259" key="8">
    <source>
        <dbReference type="Pfam" id="PF01416"/>
    </source>
</evidence>
<evidence type="ECO:0000256" key="2">
    <source>
        <dbReference type="ARBA" id="ARBA00022694"/>
    </source>
</evidence>
<accession>A0A975B048</accession>
<organism evidence="9 10">
    <name type="scientific">Sulfurimonas aquatica</name>
    <dbReference type="NCBI Taxonomy" id="2672570"/>
    <lineage>
        <taxon>Bacteria</taxon>
        <taxon>Pseudomonadati</taxon>
        <taxon>Campylobacterota</taxon>
        <taxon>Epsilonproteobacteria</taxon>
        <taxon>Campylobacterales</taxon>
        <taxon>Sulfurimonadaceae</taxon>
        <taxon>Sulfurimonas</taxon>
    </lineage>
</organism>
<dbReference type="NCBIfam" id="TIGR00071">
    <property type="entry name" value="hisT_truA"/>
    <property type="match status" value="1"/>
</dbReference>
<dbReference type="SUPFAM" id="SSF55120">
    <property type="entry name" value="Pseudouridine synthase"/>
    <property type="match status" value="1"/>
</dbReference>
<dbReference type="InterPro" id="IPR020097">
    <property type="entry name" value="PsdUridine_synth_TruA_a/b_dom"/>
</dbReference>
<reference evidence="9" key="1">
    <citation type="submission" date="2019-11" db="EMBL/GenBank/DDBJ databases">
        <authorList>
            <person name="Kojima H."/>
        </authorList>
    </citation>
    <scope>NUCLEOTIDE SEQUENCE</scope>
    <source>
        <strain evidence="9">H1576</strain>
    </source>
</reference>
<comment type="catalytic activity">
    <reaction evidence="4 7">
        <text>uridine(38/39/40) in tRNA = pseudouridine(38/39/40) in tRNA</text>
        <dbReference type="Rhea" id="RHEA:22376"/>
        <dbReference type="Rhea" id="RHEA-COMP:10085"/>
        <dbReference type="Rhea" id="RHEA-COMP:10087"/>
        <dbReference type="ChEBI" id="CHEBI:65314"/>
        <dbReference type="ChEBI" id="CHEBI:65315"/>
        <dbReference type="EC" id="5.4.99.12"/>
    </reaction>
</comment>
<evidence type="ECO:0000256" key="5">
    <source>
        <dbReference type="PIRSR" id="PIRSR001430-1"/>
    </source>
</evidence>
<dbReference type="GO" id="GO:0160147">
    <property type="term" value="F:tRNA pseudouridine(38-40) synthase activity"/>
    <property type="evidence" value="ECO:0007669"/>
    <property type="project" value="UniProtKB-EC"/>
</dbReference>
<reference evidence="9" key="2">
    <citation type="submission" date="2021-04" db="EMBL/GenBank/DDBJ databases">
        <title>Isolation and characterization of a novel species of the genus Sulfurimonas.</title>
        <authorList>
            <person name="Fukui M."/>
        </authorList>
    </citation>
    <scope>NUCLEOTIDE SEQUENCE</scope>
    <source>
        <strain evidence="9">H1576</strain>
    </source>
</reference>
<name>A0A975B048_9BACT</name>
<dbReference type="GO" id="GO:0003723">
    <property type="term" value="F:RNA binding"/>
    <property type="evidence" value="ECO:0007669"/>
    <property type="project" value="InterPro"/>
</dbReference>
<dbReference type="Proteomes" id="UP000671852">
    <property type="component" value="Chromosome"/>
</dbReference>
<dbReference type="PIRSF" id="PIRSF001430">
    <property type="entry name" value="tRNA_psdUrid_synth"/>
    <property type="match status" value="1"/>
</dbReference>
<dbReference type="InterPro" id="IPR001406">
    <property type="entry name" value="PsdUridine_synth_TruA"/>
</dbReference>
<dbReference type="HAMAP" id="MF_00171">
    <property type="entry name" value="TruA"/>
    <property type="match status" value="1"/>
</dbReference>
<protein>
    <recommendedName>
        <fullName evidence="4">tRNA pseudouridine synthase A</fullName>
        <ecNumber evidence="4">5.4.99.12</ecNumber>
    </recommendedName>
    <alternativeName>
        <fullName evidence="4">tRNA pseudouridine(38-40) synthase</fullName>
    </alternativeName>
    <alternativeName>
        <fullName evidence="4">tRNA pseudouridylate synthase I</fullName>
    </alternativeName>
    <alternativeName>
        <fullName evidence="4">tRNA-uridine isomerase I</fullName>
    </alternativeName>
</protein>
<dbReference type="Pfam" id="PF01416">
    <property type="entry name" value="PseudoU_synth_1"/>
    <property type="match status" value="2"/>
</dbReference>
<comment type="subunit">
    <text evidence="4">Homodimer.</text>
</comment>
<evidence type="ECO:0000256" key="6">
    <source>
        <dbReference type="PIRSR" id="PIRSR001430-2"/>
    </source>
</evidence>
<dbReference type="EC" id="5.4.99.12" evidence="4"/>
<comment type="caution">
    <text evidence="4">Lacks conserved residue(s) required for the propagation of feature annotation.</text>
</comment>
<comment type="function">
    <text evidence="4">Formation of pseudouridine at positions 38, 39 and 40 in the anticodon stem and loop of transfer RNAs.</text>
</comment>
<dbReference type="GO" id="GO:0031119">
    <property type="term" value="P:tRNA pseudouridine synthesis"/>
    <property type="evidence" value="ECO:0007669"/>
    <property type="project" value="UniProtKB-UniRule"/>
</dbReference>
<dbReference type="InterPro" id="IPR020094">
    <property type="entry name" value="TruA/RsuA/RluB/E/F_N"/>
</dbReference>
<dbReference type="InterPro" id="IPR020103">
    <property type="entry name" value="PsdUridine_synth_cat_dom_sf"/>
</dbReference>
<dbReference type="Gene3D" id="3.30.70.660">
    <property type="entry name" value="Pseudouridine synthase I, catalytic domain, C-terminal subdomain"/>
    <property type="match status" value="1"/>
</dbReference>
<keyword evidence="3 4" id="KW-0413">Isomerase</keyword>
<dbReference type="PANTHER" id="PTHR11142">
    <property type="entry name" value="PSEUDOURIDYLATE SYNTHASE"/>
    <property type="match status" value="1"/>
</dbReference>
<feature type="active site" description="Nucleophile" evidence="4 5">
    <location>
        <position position="72"/>
    </location>
</feature>
<dbReference type="PANTHER" id="PTHR11142:SF0">
    <property type="entry name" value="TRNA PSEUDOURIDINE SYNTHASE-LIKE 1"/>
    <property type="match status" value="1"/>
</dbReference>
<proteinExistence type="inferred from homology"/>
<evidence type="ECO:0000256" key="7">
    <source>
        <dbReference type="RuleBase" id="RU003792"/>
    </source>
</evidence>
<dbReference type="InterPro" id="IPR020095">
    <property type="entry name" value="PsdUridine_synth_TruA_C"/>
</dbReference>
<comment type="similarity">
    <text evidence="1 4 7">Belongs to the tRNA pseudouridine synthase TruA family.</text>
</comment>
<evidence type="ECO:0000313" key="10">
    <source>
        <dbReference type="Proteomes" id="UP000671852"/>
    </source>
</evidence>
<feature type="domain" description="Pseudouridine synthase I TruA alpha/beta" evidence="8">
    <location>
        <begin position="23"/>
        <end position="95"/>
    </location>
</feature>
<feature type="domain" description="Pseudouridine synthase I TruA alpha/beta" evidence="8">
    <location>
        <begin position="167"/>
        <end position="274"/>
    </location>
</feature>
<gene>
    <name evidence="4 9" type="primary">truA</name>
    <name evidence="9" type="ORF">GJV85_06420</name>
</gene>
<evidence type="ECO:0000256" key="1">
    <source>
        <dbReference type="ARBA" id="ARBA00009375"/>
    </source>
</evidence>
<feature type="binding site" evidence="4 6">
    <location>
        <position position="130"/>
    </location>
    <ligand>
        <name>substrate</name>
    </ligand>
</feature>
<dbReference type="RefSeq" id="WP_207563154.1">
    <property type="nucleotide sequence ID" value="NZ_CP046072.1"/>
</dbReference>
<dbReference type="AlphaFoldDB" id="A0A975B048"/>
<sequence>MSTRKTKIKISQQTSLEYHHRLIISYKGSSYYGWQDLGENQEKQTVQATIHHALQKICKYQSCNISVASRTDAGVHAQGQVIKISIPLEIASEKLLLGMNSLLPDDIRILRCEHSQAAFNPNKDAKSKEYHYYFCTDGVYNPLTNDITAHIPSSNTNPLNIKLMQEACKLFIGEHDFYSFAKRDASMDSTIRTIISCEIVRVEHSLFANELYCLKIVGEGFLRYMVRYIAGSLFSLGREQLSLTDINEALKNHKEKKISSRAKSRGLHLIRVAY</sequence>
<dbReference type="EMBL" id="CP046072">
    <property type="protein sequence ID" value="QSZ41757.1"/>
    <property type="molecule type" value="Genomic_DNA"/>
</dbReference>
<evidence type="ECO:0000256" key="3">
    <source>
        <dbReference type="ARBA" id="ARBA00023235"/>
    </source>
</evidence>
<evidence type="ECO:0000256" key="4">
    <source>
        <dbReference type="HAMAP-Rule" id="MF_00171"/>
    </source>
</evidence>
<keyword evidence="10" id="KW-1185">Reference proteome</keyword>